<evidence type="ECO:0000256" key="5">
    <source>
        <dbReference type="SAM" id="Phobius"/>
    </source>
</evidence>
<dbReference type="Gene3D" id="1.20.1250.20">
    <property type="entry name" value="MFS general substrate transporter like domains"/>
    <property type="match status" value="2"/>
</dbReference>
<organism evidence="6 7">
    <name type="scientific">Hypsizygus marmoreus</name>
    <name type="common">White beech mushroom</name>
    <name type="synonym">Agaricus marmoreus</name>
    <dbReference type="NCBI Taxonomy" id="39966"/>
    <lineage>
        <taxon>Eukaryota</taxon>
        <taxon>Fungi</taxon>
        <taxon>Dikarya</taxon>
        <taxon>Basidiomycota</taxon>
        <taxon>Agaricomycotina</taxon>
        <taxon>Agaricomycetes</taxon>
        <taxon>Agaricomycetidae</taxon>
        <taxon>Agaricales</taxon>
        <taxon>Tricholomatineae</taxon>
        <taxon>Lyophyllaceae</taxon>
        <taxon>Hypsizygus</taxon>
    </lineage>
</organism>
<dbReference type="Proteomes" id="UP000076154">
    <property type="component" value="Unassembled WGS sequence"/>
</dbReference>
<accession>A0A369JGF1</accession>
<dbReference type="STRING" id="39966.A0A369JGF1"/>
<name>A0A369JGF1_HYPMA</name>
<keyword evidence="2 5" id="KW-0812">Transmembrane</keyword>
<evidence type="ECO:0000256" key="2">
    <source>
        <dbReference type="ARBA" id="ARBA00022692"/>
    </source>
</evidence>
<sequence>MSSGPNSQYFRLSLTCMSVAANSLTAGGIFMFPILSPALASILKFTQPQLTTIVLAGMVGQYPFSPLVGRILDQYGPSTCSMVSAMLFCVAFLSSALEVAFAPVKISEPSSASFHRLTAFFLVAGLGTVFSYFSSIFAASKSFPHHPGLAAGASMALFGLSPLCLSTLASKFFMDHDSGLLDIVSFLKFMALLTASTHILGAFALCSPVTYLVSLSLPVSSSSTEAMNESSSLLSRKSGVVADANSPDPIPDPYFWLLALYCLIVIGASEMVISNIGTIVLSLPPAAGRQGSTSDEVTSNQVKILSVANTLSRLVVGPLADFVSPVASHLPKDLVVYPRKHRVSRIVFLSGATLLLGLAFLWMEIGVKSREAIWLLSVSTGIAYGAVFTVLPSIISSVWGVPNLGRNFGIMTYAPFLGTPLFSYLYAFVSAANARETIICQGVSCWRTTFWVSCGTSMLAFCGSVVLWKQWKGRV</sequence>
<dbReference type="SUPFAM" id="SSF103473">
    <property type="entry name" value="MFS general substrate transporter"/>
    <property type="match status" value="1"/>
</dbReference>
<reference evidence="6" key="1">
    <citation type="submission" date="2018-04" db="EMBL/GenBank/DDBJ databases">
        <title>Whole genome sequencing of Hypsizygus marmoreus.</title>
        <authorList>
            <person name="Choi I.-G."/>
            <person name="Min B."/>
            <person name="Kim J.-G."/>
            <person name="Kim S."/>
            <person name="Oh Y.-L."/>
            <person name="Kong W.-S."/>
            <person name="Park H."/>
            <person name="Jeong J."/>
            <person name="Song E.-S."/>
        </authorList>
    </citation>
    <scope>NUCLEOTIDE SEQUENCE [LARGE SCALE GENOMIC DNA]</scope>
    <source>
        <strain evidence="6">51987-8</strain>
    </source>
</reference>
<dbReference type="Pfam" id="PF07690">
    <property type="entry name" value="MFS_1"/>
    <property type="match status" value="1"/>
</dbReference>
<feature type="transmembrane region" description="Helical" evidence="5">
    <location>
        <begin position="12"/>
        <end position="35"/>
    </location>
</feature>
<dbReference type="PANTHER" id="PTHR21576">
    <property type="entry name" value="UNCHARACTERIZED NODULIN-LIKE PROTEIN"/>
    <property type="match status" value="1"/>
</dbReference>
<keyword evidence="3 5" id="KW-1133">Transmembrane helix</keyword>
<evidence type="ECO:0000256" key="1">
    <source>
        <dbReference type="ARBA" id="ARBA00004141"/>
    </source>
</evidence>
<feature type="transmembrane region" description="Helical" evidence="5">
    <location>
        <begin position="449"/>
        <end position="468"/>
    </location>
</feature>
<dbReference type="AlphaFoldDB" id="A0A369JGF1"/>
<feature type="transmembrane region" description="Helical" evidence="5">
    <location>
        <begin position="346"/>
        <end position="367"/>
    </location>
</feature>
<comment type="subcellular location">
    <subcellularLocation>
        <location evidence="1">Membrane</location>
        <topology evidence="1">Multi-pass membrane protein</topology>
    </subcellularLocation>
</comment>
<dbReference type="InParanoid" id="A0A369JGF1"/>
<keyword evidence="7" id="KW-1185">Reference proteome</keyword>
<dbReference type="GO" id="GO:0000329">
    <property type="term" value="C:fungal-type vacuole membrane"/>
    <property type="evidence" value="ECO:0007669"/>
    <property type="project" value="TreeGrafter"/>
</dbReference>
<dbReference type="InterPro" id="IPR036259">
    <property type="entry name" value="MFS_trans_sf"/>
</dbReference>
<feature type="transmembrane region" description="Helical" evidence="5">
    <location>
        <begin position="407"/>
        <end position="429"/>
    </location>
</feature>
<feature type="transmembrane region" description="Helical" evidence="5">
    <location>
        <begin position="254"/>
        <end position="273"/>
    </location>
</feature>
<feature type="transmembrane region" description="Helical" evidence="5">
    <location>
        <begin position="82"/>
        <end position="102"/>
    </location>
</feature>
<feature type="transmembrane region" description="Helical" evidence="5">
    <location>
        <begin position="114"/>
        <end position="137"/>
    </location>
</feature>
<feature type="transmembrane region" description="Helical" evidence="5">
    <location>
        <begin position="149"/>
        <end position="168"/>
    </location>
</feature>
<evidence type="ECO:0000313" key="7">
    <source>
        <dbReference type="Proteomes" id="UP000076154"/>
    </source>
</evidence>
<comment type="caution">
    <text evidence="6">The sequence shown here is derived from an EMBL/GenBank/DDBJ whole genome shotgun (WGS) entry which is preliminary data.</text>
</comment>
<gene>
    <name evidence="6" type="primary">MCH1</name>
    <name evidence="6" type="ORF">Hypma_011502</name>
</gene>
<feature type="transmembrane region" description="Helical" evidence="5">
    <location>
        <begin position="373"/>
        <end position="395"/>
    </location>
</feature>
<feature type="transmembrane region" description="Helical" evidence="5">
    <location>
        <begin position="189"/>
        <end position="213"/>
    </location>
</feature>
<dbReference type="InterPro" id="IPR011701">
    <property type="entry name" value="MFS"/>
</dbReference>
<dbReference type="GO" id="GO:0022857">
    <property type="term" value="F:transmembrane transporter activity"/>
    <property type="evidence" value="ECO:0007669"/>
    <property type="project" value="InterPro"/>
</dbReference>
<evidence type="ECO:0000256" key="3">
    <source>
        <dbReference type="ARBA" id="ARBA00022989"/>
    </source>
</evidence>
<protein>
    <submittedName>
        <fullName evidence="6">Transporter MCH1</fullName>
    </submittedName>
</protein>
<dbReference type="EMBL" id="LUEZ02000055">
    <property type="protein sequence ID" value="RDB20968.1"/>
    <property type="molecule type" value="Genomic_DNA"/>
</dbReference>
<keyword evidence="4 5" id="KW-0472">Membrane</keyword>
<evidence type="ECO:0000256" key="4">
    <source>
        <dbReference type="ARBA" id="ARBA00023136"/>
    </source>
</evidence>
<proteinExistence type="predicted"/>
<dbReference type="OrthoDB" id="410267at2759"/>
<evidence type="ECO:0000313" key="6">
    <source>
        <dbReference type="EMBL" id="RDB20968.1"/>
    </source>
</evidence>
<dbReference type="PANTHER" id="PTHR21576:SF158">
    <property type="entry name" value="RIBOSOMAL RNA-PROCESSING PROTEIN 12-LIKE CONSERVED DOMAIN-CONTAINING PROTEIN"/>
    <property type="match status" value="1"/>
</dbReference>